<reference evidence="2 3" key="1">
    <citation type="journal article" date="2014" name="Int. J. Syst. Evol. Microbiol.">
        <title>Phaeodactylibacter xiamenensis gen. nov., sp. nov., a member of the family Saprospiraceae isolated from the marine alga Phaeodactylum tricornutum.</title>
        <authorList>
            <person name="Chen Z.Jr."/>
            <person name="Lei X."/>
            <person name="Lai Q."/>
            <person name="Li Y."/>
            <person name="Zhang B."/>
            <person name="Zhang J."/>
            <person name="Zhang H."/>
            <person name="Yang L."/>
            <person name="Zheng W."/>
            <person name="Tian Y."/>
            <person name="Yu Z."/>
            <person name="Xu H.Jr."/>
            <person name="Zheng T."/>
        </authorList>
    </citation>
    <scope>NUCLEOTIDE SEQUENCE [LARGE SCALE GENOMIC DNA]</scope>
    <source>
        <strain evidence="2 3">KD52</strain>
    </source>
</reference>
<dbReference type="Proteomes" id="UP000029736">
    <property type="component" value="Unassembled WGS sequence"/>
</dbReference>
<keyword evidence="3" id="KW-1185">Reference proteome</keyword>
<feature type="domain" description="Sulfotransferase" evidence="1">
    <location>
        <begin position="19"/>
        <end position="186"/>
    </location>
</feature>
<dbReference type="InterPro" id="IPR027417">
    <property type="entry name" value="P-loop_NTPase"/>
</dbReference>
<name>A0A098S139_9BACT</name>
<comment type="caution">
    <text evidence="2">The sequence shown here is derived from an EMBL/GenBank/DDBJ whole genome shotgun (WGS) entry which is preliminary data.</text>
</comment>
<dbReference type="InterPro" id="IPR000863">
    <property type="entry name" value="Sulfotransferase_dom"/>
</dbReference>
<evidence type="ECO:0000313" key="2">
    <source>
        <dbReference type="EMBL" id="KGE85563.1"/>
    </source>
</evidence>
<protein>
    <recommendedName>
        <fullName evidence="1">Sulfotransferase domain-containing protein</fullName>
    </recommendedName>
</protein>
<dbReference type="AlphaFoldDB" id="A0A098S139"/>
<dbReference type="Pfam" id="PF00685">
    <property type="entry name" value="Sulfotransfer_1"/>
    <property type="match status" value="1"/>
</dbReference>
<dbReference type="EMBL" id="JPOS01000084">
    <property type="protein sequence ID" value="KGE85563.1"/>
    <property type="molecule type" value="Genomic_DNA"/>
</dbReference>
<proteinExistence type="predicted"/>
<dbReference type="Gene3D" id="3.40.50.300">
    <property type="entry name" value="P-loop containing nucleotide triphosphate hydrolases"/>
    <property type="match status" value="1"/>
</dbReference>
<accession>A0A098S139</accession>
<dbReference type="SUPFAM" id="SSF52540">
    <property type="entry name" value="P-loop containing nucleoside triphosphate hydrolases"/>
    <property type="match status" value="1"/>
</dbReference>
<dbReference type="STRING" id="1524460.IX84_25980"/>
<dbReference type="GO" id="GO:0008146">
    <property type="term" value="F:sulfotransferase activity"/>
    <property type="evidence" value="ECO:0007669"/>
    <property type="project" value="InterPro"/>
</dbReference>
<evidence type="ECO:0000313" key="3">
    <source>
        <dbReference type="Proteomes" id="UP000029736"/>
    </source>
</evidence>
<evidence type="ECO:0000259" key="1">
    <source>
        <dbReference type="Pfam" id="PF00685"/>
    </source>
</evidence>
<sequence>MLTIPKDLTHPKAQASKYFFISHPKSGRTWIRYALHLYFNALSKTDDMETFVFRLPRFFGSIHFTHLGYNDKREIGTAAPEAIVSIIQKFEQKKICLFRDERDTVVSFYHQLYHRKGSFGGSLSEFIRHPQYGIEAIIRFNSTVYHTLIKGDPKKHYPITYENFMDDEWNNFIKLLEFLEWPIDEPLLKRRCLLLHLIL</sequence>
<gene>
    <name evidence="2" type="ORF">IX84_25980</name>
</gene>
<organism evidence="2 3">
    <name type="scientific">Phaeodactylibacter xiamenensis</name>
    <dbReference type="NCBI Taxonomy" id="1524460"/>
    <lineage>
        <taxon>Bacteria</taxon>
        <taxon>Pseudomonadati</taxon>
        <taxon>Bacteroidota</taxon>
        <taxon>Saprospiria</taxon>
        <taxon>Saprospirales</taxon>
        <taxon>Haliscomenobacteraceae</taxon>
        <taxon>Phaeodactylibacter</taxon>
    </lineage>
</organism>